<dbReference type="InterPro" id="IPR043142">
    <property type="entry name" value="PapC-like_C_sf"/>
</dbReference>
<dbReference type="GO" id="GO:0009279">
    <property type="term" value="C:cell outer membrane"/>
    <property type="evidence" value="ECO:0007669"/>
    <property type="project" value="UniProtKB-SubCell"/>
</dbReference>
<evidence type="ECO:0000256" key="5">
    <source>
        <dbReference type="ARBA" id="ARBA00022692"/>
    </source>
</evidence>
<dbReference type="Pfam" id="PF00577">
    <property type="entry name" value="Usher"/>
    <property type="match status" value="1"/>
</dbReference>
<sequence length="865" mass="92833">MNRHAWIGGVVGAVLTSSETVCASAMTFDLQAFSSNVAANVDISRFNTRNLMSPGVHRVDISLNGQRQGRRALEFVTLDAANDAQPCVDKPLLELLGVDLDHPLINVPAVEVRCPTLEQWLPLATSTVDGAALEWSVSIPQASLKRNARGFIDPSYWDEGINAGLLNYTFSASTRTSGRGEDRRYLGLGGGLNLGSWRLRHQGAQAWNSRTGLLRYQNTATWLQRSIAPWQAQLTVGDSFSGGQVLEGVRLRGISLATDERMRAQSRQGYAPEVRGIAESNATVTISQNGFTVYETTVAPGPFVIGDLYATGYGGDLTVSVTEVDGRRSRFIVPWSVAPQLLRVDTHTFNFTLGQVRSFGQTDNSPLVLRGALAHGVSNYLTLYGGGSTTEGHNLGKLGVALGTPVGAFSLDGSQSHTRLHGQPPLSGHSLGAGYTHSLAATGTHFVLGVHRYSTRGYVGLYDAVNLRQRAREARGTQELARQKSRIDLTISQQLGQGTLSFQGSSVDFWRRQDGRQTAFTLSYGSHWRRLAWNLSAQRARVDDTRRIRSDRERSDDVFFGRDGQRGRLDNRLVLTLSMPLGGSLYAPSMNTSLSRERGDRRGSQQQVGISGLWGASGEGNYGLSGNRSRTDGGALSSVNTYAGVRTGAGQLRAGYAQARDSTQLSLSAEGGVIAHADGMTWSPSLGEASALVQAHSAEGAMLGHASGVHIDADGYGVVPSLRAFHANVVSIDPKGMAMDVELKESVQRVVPTAGAVALLTFETVSGRAVVIKALQHNGKPLPFAAQVLDEQGREVGVIGQASKAFVRGIALSGRLSVVWGDTADERCAIDYHLPQAEPGQRQVSADMLLAQCIRLADPPHVTAR</sequence>
<proteinExistence type="inferred from homology"/>
<dbReference type="SUPFAM" id="SSF141729">
    <property type="entry name" value="FimD N-terminal domain-like"/>
    <property type="match status" value="1"/>
</dbReference>
<comment type="subcellular location">
    <subcellularLocation>
        <location evidence="1">Cell outer membrane</location>
        <topology evidence="1">Multi-pass membrane protein</topology>
    </subcellularLocation>
</comment>
<keyword evidence="5" id="KW-0812">Transmembrane</keyword>
<protein>
    <submittedName>
        <fullName evidence="12">Fimbrial assembly protein</fullName>
    </submittedName>
</protein>
<dbReference type="Gene3D" id="2.60.40.2610">
    <property type="entry name" value="Outer membrane usher protein FimD, plug domain"/>
    <property type="match status" value="1"/>
</dbReference>
<keyword evidence="7" id="KW-0472">Membrane</keyword>
<dbReference type="Pfam" id="PF13953">
    <property type="entry name" value="PapC_C"/>
    <property type="match status" value="1"/>
</dbReference>
<comment type="similarity">
    <text evidence="2">Belongs to the fimbrial export usher family.</text>
</comment>
<evidence type="ECO:0000256" key="3">
    <source>
        <dbReference type="ARBA" id="ARBA00022448"/>
    </source>
</evidence>
<keyword evidence="3" id="KW-0813">Transport</keyword>
<gene>
    <name evidence="12" type="ORF">AA957_29085</name>
</gene>
<dbReference type="Proteomes" id="UP000036608">
    <property type="component" value="Chromosome"/>
</dbReference>
<keyword evidence="8" id="KW-0998">Cell outer membrane</keyword>
<evidence type="ECO:0000259" key="11">
    <source>
        <dbReference type="Pfam" id="PF13954"/>
    </source>
</evidence>
<evidence type="ECO:0000256" key="6">
    <source>
        <dbReference type="ARBA" id="ARBA00022729"/>
    </source>
</evidence>
<keyword evidence="6" id="KW-0732">Signal</keyword>
<dbReference type="Gene3D" id="3.10.20.410">
    <property type="match status" value="1"/>
</dbReference>
<evidence type="ECO:0000256" key="7">
    <source>
        <dbReference type="ARBA" id="ARBA00023136"/>
    </source>
</evidence>
<evidence type="ECO:0000256" key="4">
    <source>
        <dbReference type="ARBA" id="ARBA00022452"/>
    </source>
</evidence>
<dbReference type="InterPro" id="IPR037224">
    <property type="entry name" value="PapC_N_sf"/>
</dbReference>
<dbReference type="PANTHER" id="PTHR30451:SF20">
    <property type="entry name" value="FIMBRIAE USHER"/>
    <property type="match status" value="1"/>
</dbReference>
<organism evidence="12 13">
    <name type="scientific">Pseudomonas trivialis</name>
    <dbReference type="NCBI Taxonomy" id="200450"/>
    <lineage>
        <taxon>Bacteria</taxon>
        <taxon>Pseudomonadati</taxon>
        <taxon>Pseudomonadota</taxon>
        <taxon>Gammaproteobacteria</taxon>
        <taxon>Pseudomonadales</taxon>
        <taxon>Pseudomonadaceae</taxon>
        <taxon>Pseudomonas</taxon>
    </lineage>
</organism>
<dbReference type="Pfam" id="PF13954">
    <property type="entry name" value="PapC_N"/>
    <property type="match status" value="1"/>
</dbReference>
<evidence type="ECO:0000256" key="1">
    <source>
        <dbReference type="ARBA" id="ARBA00004571"/>
    </source>
</evidence>
<evidence type="ECO:0000259" key="10">
    <source>
        <dbReference type="Pfam" id="PF13953"/>
    </source>
</evidence>
<reference evidence="12 13" key="1">
    <citation type="journal article" date="2015" name="Genome Announc.">
        <title>Complete Genome Sequence of the Rhizobacterium Pseudomonas trivialis Strain IHBB745 with Multiple Plant Growth-Promoting Activities and Tolerance to Desiccation and Alkalinity.</title>
        <authorList>
            <person name="Gulati A."/>
            <person name="Swarnkar M.K."/>
            <person name="Vyas P."/>
            <person name="Rahi P."/>
            <person name="Thakur R."/>
            <person name="Thakur N."/>
            <person name="Singh A.K."/>
        </authorList>
    </citation>
    <scope>NUCLEOTIDE SEQUENCE [LARGE SCALE GENOMIC DNA]</scope>
    <source>
        <strain evidence="13">745</strain>
    </source>
</reference>
<dbReference type="InterPro" id="IPR000015">
    <property type="entry name" value="Fimb_usher"/>
</dbReference>
<evidence type="ECO:0000313" key="13">
    <source>
        <dbReference type="Proteomes" id="UP000036608"/>
    </source>
</evidence>
<evidence type="ECO:0000256" key="8">
    <source>
        <dbReference type="ARBA" id="ARBA00023237"/>
    </source>
</evidence>
<name>A0A0H5AJV4_9PSED</name>
<dbReference type="PATRIC" id="fig|200450.3.peg.5983"/>
<reference evidence="13" key="2">
    <citation type="submission" date="2015-05" db="EMBL/GenBank/DDBJ databases">
        <authorList>
            <person name="Swarnkar M.K."/>
            <person name="Vyas P."/>
            <person name="Rahi P."/>
            <person name="Thakur R."/>
            <person name="Thakur N."/>
            <person name="Singh A.K."/>
            <person name="Gulati A."/>
        </authorList>
    </citation>
    <scope>NUCLEOTIDE SEQUENCE [LARGE SCALE GENOMIC DNA]</scope>
    <source>
        <strain evidence="13">745</strain>
    </source>
</reference>
<dbReference type="PANTHER" id="PTHR30451">
    <property type="entry name" value="OUTER MEMBRANE USHER PROTEIN"/>
    <property type="match status" value="1"/>
</dbReference>
<dbReference type="EMBL" id="CP011507">
    <property type="protein sequence ID" value="AKS09995.1"/>
    <property type="molecule type" value="Genomic_DNA"/>
</dbReference>
<dbReference type="AlphaFoldDB" id="A0A0H5AJV4"/>
<dbReference type="InterPro" id="IPR042186">
    <property type="entry name" value="FimD_plug_dom"/>
</dbReference>
<evidence type="ECO:0000256" key="2">
    <source>
        <dbReference type="ARBA" id="ARBA00008064"/>
    </source>
</evidence>
<keyword evidence="4" id="KW-1134">Transmembrane beta strand</keyword>
<feature type="domain" description="PapC-like C-terminal" evidence="10">
    <location>
        <begin position="772"/>
        <end position="836"/>
    </location>
</feature>
<dbReference type="Gene3D" id="2.60.40.3110">
    <property type="match status" value="1"/>
</dbReference>
<evidence type="ECO:0000256" key="9">
    <source>
        <dbReference type="SAM" id="MobiDB-lite"/>
    </source>
</evidence>
<dbReference type="Gene3D" id="2.60.40.2070">
    <property type="match status" value="1"/>
</dbReference>
<feature type="region of interest" description="Disordered" evidence="9">
    <location>
        <begin position="588"/>
        <end position="614"/>
    </location>
</feature>
<evidence type="ECO:0000313" key="12">
    <source>
        <dbReference type="EMBL" id="AKS09995.1"/>
    </source>
</evidence>
<accession>A0A0H5AJV4</accession>
<dbReference type="InterPro" id="IPR025949">
    <property type="entry name" value="PapC-like_C"/>
</dbReference>
<dbReference type="GO" id="GO:0009297">
    <property type="term" value="P:pilus assembly"/>
    <property type="evidence" value="ECO:0007669"/>
    <property type="project" value="InterPro"/>
</dbReference>
<dbReference type="KEGG" id="ptv:AA957_29085"/>
<dbReference type="InterPro" id="IPR025885">
    <property type="entry name" value="PapC_N"/>
</dbReference>
<dbReference type="GO" id="GO:0015473">
    <property type="term" value="F:fimbrial usher porin activity"/>
    <property type="evidence" value="ECO:0007669"/>
    <property type="project" value="InterPro"/>
</dbReference>
<feature type="domain" description="PapC N-terminal" evidence="11">
    <location>
        <begin position="27"/>
        <end position="171"/>
    </location>
</feature>